<dbReference type="STRING" id="1977882.B9T28_09475"/>
<dbReference type="SUPFAM" id="SSF53383">
    <property type="entry name" value="PLP-dependent transferases"/>
    <property type="match status" value="1"/>
</dbReference>
<keyword evidence="3" id="KW-0805">Transcription regulation</keyword>
<accession>A0A1Y3CEF5</accession>
<name>A0A1Y3CEF5_9GAMM</name>
<comment type="similarity">
    <text evidence="1">In the C-terminal section; belongs to the class-I pyridoxal-phosphate-dependent aminotransferase family.</text>
</comment>
<dbReference type="Pfam" id="PF00392">
    <property type="entry name" value="GntR"/>
    <property type="match status" value="1"/>
</dbReference>
<dbReference type="InterPro" id="IPR036390">
    <property type="entry name" value="WH_DNA-bd_sf"/>
</dbReference>
<dbReference type="PANTHER" id="PTHR46577:SF1">
    <property type="entry name" value="HTH-TYPE TRANSCRIPTIONAL REGULATORY PROTEIN GABR"/>
    <property type="match status" value="1"/>
</dbReference>
<dbReference type="InterPro" id="IPR036388">
    <property type="entry name" value="WH-like_DNA-bd_sf"/>
</dbReference>
<evidence type="ECO:0000256" key="5">
    <source>
        <dbReference type="ARBA" id="ARBA00023163"/>
    </source>
</evidence>
<evidence type="ECO:0000256" key="3">
    <source>
        <dbReference type="ARBA" id="ARBA00023015"/>
    </source>
</evidence>
<proteinExistence type="inferred from homology"/>
<reference evidence="7 8" key="1">
    <citation type="submission" date="2017-04" db="EMBL/GenBank/DDBJ databases">
        <title>High diversity of culturable Acinetobacter species in natural soil and water ecosystems.</title>
        <authorList>
            <person name="Nemec A."/>
            <person name="Radolfova-Krizova L."/>
        </authorList>
    </citation>
    <scope>NUCLEOTIDE SEQUENCE [LARGE SCALE GENOMIC DNA]</scope>
    <source>
        <strain evidence="7 8">ANC 4999</strain>
    </source>
</reference>
<dbReference type="InterPro" id="IPR015421">
    <property type="entry name" value="PyrdxlP-dep_Trfase_major"/>
</dbReference>
<keyword evidence="4" id="KW-0238">DNA-binding</keyword>
<dbReference type="GO" id="GO:0003677">
    <property type="term" value="F:DNA binding"/>
    <property type="evidence" value="ECO:0007669"/>
    <property type="project" value="UniProtKB-KW"/>
</dbReference>
<dbReference type="CDD" id="cd00609">
    <property type="entry name" value="AAT_like"/>
    <property type="match status" value="1"/>
</dbReference>
<sequence>MTQNEFIQLLTIQLAQIQEKKLRTKIYLAIKAILPHLKLQQDFKCPSTRFLSENLGVSRDTLEKVYAQLEQEGFFLRIKGKGTFICIQQDSTKLILTPTHSLEADIDYQLPENTENLESLFFDQNLNFFADGMPEIRNFPFRKWYENEKNVLSQQGLKIFLKDNEAGDTLLREQITQLINLHRNTTISPDQVLIVNSTQQALYLCGRVLFSPKDKIILENPYYSGAYILFKSMGLDLHCVNLDAEGLKIQECENIVNPKAVFVTPANQYPSGIQMGEQRKKEIIEYAEKNNSYIIEDDYDALLLNKSKNTAILGLDPYQRTIYLGSFSKYILPSLRLSYLVVPKALVEPFKRYRNYIDGSAPSKYFQVLLANFMQKGHYFEYLRQMQHLYLQRYQYFIHYYHLYLADFCLIKDHHPSMQIACYFKKEIPISLERALVKSAEIKGIALTALSQFYEFDIEYGFVLGFSSLNHTEIGLCMAQLRELIQNELARLT</sequence>
<evidence type="ECO:0000256" key="1">
    <source>
        <dbReference type="ARBA" id="ARBA00005384"/>
    </source>
</evidence>
<dbReference type="InterPro" id="IPR015424">
    <property type="entry name" value="PyrdxlP-dep_Trfase"/>
</dbReference>
<dbReference type="GO" id="GO:0030170">
    <property type="term" value="F:pyridoxal phosphate binding"/>
    <property type="evidence" value="ECO:0007669"/>
    <property type="project" value="InterPro"/>
</dbReference>
<dbReference type="EMBL" id="NEGB01000005">
    <property type="protein sequence ID" value="OTG65020.1"/>
    <property type="molecule type" value="Genomic_DNA"/>
</dbReference>
<evidence type="ECO:0000259" key="6">
    <source>
        <dbReference type="PROSITE" id="PS50949"/>
    </source>
</evidence>
<dbReference type="Pfam" id="PF00155">
    <property type="entry name" value="Aminotran_1_2"/>
    <property type="match status" value="1"/>
</dbReference>
<keyword evidence="5" id="KW-0804">Transcription</keyword>
<evidence type="ECO:0000313" key="8">
    <source>
        <dbReference type="Proteomes" id="UP000242765"/>
    </source>
</evidence>
<dbReference type="InterPro" id="IPR000524">
    <property type="entry name" value="Tscrpt_reg_HTH_GntR"/>
</dbReference>
<dbReference type="Proteomes" id="UP000242765">
    <property type="component" value="Unassembled WGS sequence"/>
</dbReference>
<dbReference type="RefSeq" id="WP_086203743.1">
    <property type="nucleotide sequence ID" value="NZ_NEGB01000005.1"/>
</dbReference>
<organism evidence="7 8">
    <name type="scientific">Acinetobacter silvestris</name>
    <dbReference type="NCBI Taxonomy" id="1977882"/>
    <lineage>
        <taxon>Bacteria</taxon>
        <taxon>Pseudomonadati</taxon>
        <taxon>Pseudomonadota</taxon>
        <taxon>Gammaproteobacteria</taxon>
        <taxon>Moraxellales</taxon>
        <taxon>Moraxellaceae</taxon>
        <taxon>Acinetobacter</taxon>
    </lineage>
</organism>
<dbReference type="InterPro" id="IPR004839">
    <property type="entry name" value="Aminotransferase_I/II_large"/>
</dbReference>
<dbReference type="PROSITE" id="PS50949">
    <property type="entry name" value="HTH_GNTR"/>
    <property type="match status" value="1"/>
</dbReference>
<dbReference type="SUPFAM" id="SSF46785">
    <property type="entry name" value="Winged helix' DNA-binding domain"/>
    <property type="match status" value="1"/>
</dbReference>
<dbReference type="GO" id="GO:0003700">
    <property type="term" value="F:DNA-binding transcription factor activity"/>
    <property type="evidence" value="ECO:0007669"/>
    <property type="project" value="InterPro"/>
</dbReference>
<dbReference type="Gene3D" id="1.10.10.10">
    <property type="entry name" value="Winged helix-like DNA-binding domain superfamily/Winged helix DNA-binding domain"/>
    <property type="match status" value="1"/>
</dbReference>
<keyword evidence="8" id="KW-1185">Reference proteome</keyword>
<keyword evidence="2" id="KW-0663">Pyridoxal phosphate</keyword>
<dbReference type="Gene3D" id="3.40.640.10">
    <property type="entry name" value="Type I PLP-dependent aspartate aminotransferase-like (Major domain)"/>
    <property type="match status" value="1"/>
</dbReference>
<feature type="domain" description="HTH gntR-type" evidence="6">
    <location>
        <begin position="20"/>
        <end position="88"/>
    </location>
</feature>
<dbReference type="InterPro" id="IPR051446">
    <property type="entry name" value="HTH_trans_reg/aminotransferase"/>
</dbReference>
<protein>
    <submittedName>
        <fullName evidence="7">GntR family transcriptional regulator</fullName>
    </submittedName>
</protein>
<evidence type="ECO:0000256" key="4">
    <source>
        <dbReference type="ARBA" id="ARBA00023125"/>
    </source>
</evidence>
<evidence type="ECO:0000313" key="7">
    <source>
        <dbReference type="EMBL" id="OTG65020.1"/>
    </source>
</evidence>
<dbReference type="OrthoDB" id="9808770at2"/>
<dbReference type="AlphaFoldDB" id="A0A1Y3CEF5"/>
<evidence type="ECO:0000256" key="2">
    <source>
        <dbReference type="ARBA" id="ARBA00022898"/>
    </source>
</evidence>
<dbReference type="PANTHER" id="PTHR46577">
    <property type="entry name" value="HTH-TYPE TRANSCRIPTIONAL REGULATORY PROTEIN GABR"/>
    <property type="match status" value="1"/>
</dbReference>
<dbReference type="SMART" id="SM00345">
    <property type="entry name" value="HTH_GNTR"/>
    <property type="match status" value="1"/>
</dbReference>
<gene>
    <name evidence="7" type="ORF">B9T28_09475</name>
</gene>
<comment type="caution">
    <text evidence="7">The sequence shown here is derived from an EMBL/GenBank/DDBJ whole genome shotgun (WGS) entry which is preliminary data.</text>
</comment>